<dbReference type="SUPFAM" id="SSF48576">
    <property type="entry name" value="Terpenoid synthases"/>
    <property type="match status" value="1"/>
</dbReference>
<evidence type="ECO:0000256" key="2">
    <source>
        <dbReference type="ARBA" id="ARBA00007579"/>
    </source>
</evidence>
<dbReference type="InterPro" id="IPR015797">
    <property type="entry name" value="NUDIX_hydrolase-like_dom_sf"/>
</dbReference>
<evidence type="ECO:0000256" key="5">
    <source>
        <dbReference type="ARBA" id="ARBA00023229"/>
    </source>
</evidence>
<evidence type="ECO:0000313" key="8">
    <source>
        <dbReference type="EMBL" id="CAD9622947.1"/>
    </source>
</evidence>
<dbReference type="Pfam" id="PF00293">
    <property type="entry name" value="NUDIX"/>
    <property type="match status" value="1"/>
</dbReference>
<dbReference type="PANTHER" id="PTHR11626:SF2">
    <property type="entry name" value="SQUALENE SYNTHASE"/>
    <property type="match status" value="1"/>
</dbReference>
<dbReference type="GO" id="GO:0005789">
    <property type="term" value="C:endoplasmic reticulum membrane"/>
    <property type="evidence" value="ECO:0007669"/>
    <property type="project" value="TreeGrafter"/>
</dbReference>
<dbReference type="SFLD" id="SFLDS00005">
    <property type="entry name" value="Isoprenoid_Synthase_Type_I"/>
    <property type="match status" value="1"/>
</dbReference>
<dbReference type="InterPro" id="IPR002060">
    <property type="entry name" value="Squ/phyt_synthse"/>
</dbReference>
<dbReference type="Pfam" id="PF00494">
    <property type="entry name" value="SQS_PSY"/>
    <property type="match status" value="1"/>
</dbReference>
<dbReference type="GO" id="GO:0045338">
    <property type="term" value="P:farnesyl diphosphate metabolic process"/>
    <property type="evidence" value="ECO:0007669"/>
    <property type="project" value="InterPro"/>
</dbReference>
<keyword evidence="4" id="KW-0808">Transferase</keyword>
<dbReference type="CDD" id="cd02885">
    <property type="entry name" value="NUDIX_IPP_Isomerase"/>
    <property type="match status" value="1"/>
</dbReference>
<dbReference type="GO" id="GO:0004452">
    <property type="term" value="F:isopentenyl-diphosphate delta-isomerase activity"/>
    <property type="evidence" value="ECO:0007669"/>
    <property type="project" value="UniProtKB-EC"/>
</dbReference>
<dbReference type="GO" id="GO:0008299">
    <property type="term" value="P:isoprenoid biosynthetic process"/>
    <property type="evidence" value="ECO:0007669"/>
    <property type="project" value="UniProtKB-KW"/>
</dbReference>
<accession>A0A7S2M2J8</accession>
<evidence type="ECO:0000259" key="7">
    <source>
        <dbReference type="PROSITE" id="PS51462"/>
    </source>
</evidence>
<dbReference type="EMBL" id="HBGW01072531">
    <property type="protein sequence ID" value="CAD9622947.1"/>
    <property type="molecule type" value="Transcribed_RNA"/>
</dbReference>
<dbReference type="InterPro" id="IPR019845">
    <property type="entry name" value="Squalene/phytoene_synthase_CS"/>
</dbReference>
<organism evidence="8">
    <name type="scientific">Zooxanthella nutricula</name>
    <dbReference type="NCBI Taxonomy" id="1333877"/>
    <lineage>
        <taxon>Eukaryota</taxon>
        <taxon>Sar</taxon>
        <taxon>Alveolata</taxon>
        <taxon>Dinophyceae</taxon>
        <taxon>Peridiniales</taxon>
        <taxon>Peridiniales incertae sedis</taxon>
        <taxon>Zooxanthella</taxon>
    </lineage>
</organism>
<evidence type="ECO:0000256" key="4">
    <source>
        <dbReference type="ARBA" id="ARBA00022679"/>
    </source>
</evidence>
<dbReference type="NCBIfam" id="TIGR02150">
    <property type="entry name" value="IPP_isom_1"/>
    <property type="match status" value="1"/>
</dbReference>
<keyword evidence="6" id="KW-0413">Isomerase</keyword>
<dbReference type="Gene3D" id="3.90.79.10">
    <property type="entry name" value="Nucleoside Triphosphate Pyrophosphohydrolase"/>
    <property type="match status" value="1"/>
</dbReference>
<dbReference type="GO" id="GO:0051996">
    <property type="term" value="F:squalene synthase [NAD(P)H] activity"/>
    <property type="evidence" value="ECO:0007669"/>
    <property type="project" value="InterPro"/>
</dbReference>
<comment type="pathway">
    <text evidence="1">Isoprenoid biosynthesis; dimethylallyl diphosphate biosynthesis; dimethylallyl diphosphate from isopentenyl diphosphate: step 1/1.</text>
</comment>
<comment type="similarity">
    <text evidence="2">Belongs to the IPP isomerase type 1 family.</text>
</comment>
<dbReference type="SUPFAM" id="SSF55811">
    <property type="entry name" value="Nudix"/>
    <property type="match status" value="1"/>
</dbReference>
<dbReference type="PANTHER" id="PTHR11626">
    <property type="entry name" value="FARNESYL-DIPHOSPHATE FARNESYLTRANSFERASE"/>
    <property type="match status" value="1"/>
</dbReference>
<reference evidence="8" key="1">
    <citation type="submission" date="2021-01" db="EMBL/GenBank/DDBJ databases">
        <authorList>
            <person name="Corre E."/>
            <person name="Pelletier E."/>
            <person name="Niang G."/>
            <person name="Scheremetjew M."/>
            <person name="Finn R."/>
            <person name="Kale V."/>
            <person name="Holt S."/>
            <person name="Cochrane G."/>
            <person name="Meng A."/>
            <person name="Brown T."/>
            <person name="Cohen L."/>
        </authorList>
    </citation>
    <scope>NUCLEOTIDE SEQUENCE</scope>
    <source>
        <strain evidence="8">RCC3387</strain>
    </source>
</reference>
<name>A0A7S2M2J8_9DINO</name>
<keyword evidence="5" id="KW-0414">Isoprene biosynthesis</keyword>
<dbReference type="EC" id="5.3.3.2" evidence="3"/>
<dbReference type="InterPro" id="IPR008949">
    <property type="entry name" value="Isoprenoid_synthase_dom_sf"/>
</dbReference>
<protein>
    <recommendedName>
        <fullName evidence="3">isopentenyl-diphosphate Delta-isomerase</fullName>
        <ecNumber evidence="3">5.3.3.2</ecNumber>
    </recommendedName>
</protein>
<dbReference type="InterPro" id="IPR000086">
    <property type="entry name" value="NUDIX_hydrolase_dom"/>
</dbReference>
<dbReference type="Gene3D" id="1.10.600.10">
    <property type="entry name" value="Farnesyl Diphosphate Synthase"/>
    <property type="match status" value="1"/>
</dbReference>
<dbReference type="InterPro" id="IPR033904">
    <property type="entry name" value="Trans_IPPS_HH"/>
</dbReference>
<evidence type="ECO:0000256" key="1">
    <source>
        <dbReference type="ARBA" id="ARBA00004826"/>
    </source>
</evidence>
<feature type="domain" description="Nudix hydrolase" evidence="7">
    <location>
        <begin position="55"/>
        <end position="220"/>
    </location>
</feature>
<dbReference type="PROSITE" id="PS51462">
    <property type="entry name" value="NUDIX"/>
    <property type="match status" value="1"/>
</dbReference>
<dbReference type="InterPro" id="IPR044844">
    <property type="entry name" value="Trans_IPPS_euk-type"/>
</dbReference>
<dbReference type="SFLD" id="SFLDG01018">
    <property type="entry name" value="Squalene/Phytoene_Synthase_Lik"/>
    <property type="match status" value="1"/>
</dbReference>
<proteinExistence type="inferred from homology"/>
<sequence>MAEPAKGVVWSPEGMSQDDFMLKDECIVVNYMDEVIGHDNKYNCHKFLPGQPRGILHRAFSVMLFDADGRLLLQQRAASKITFPNVWTNTCCSHPLHGMRPREVDTPEEIASGSPRGVKHAAVRKLGHELGIPARELEVDRFRFMTRVHYWAADVVTYGPNAPWGEHEIDHLLLYQLKPNETLTIKPDPEEVQAFKWMAQSDLKAAMSGVDAKAAAEMRLWSPWFKIIAERFLHTWWADLRTALEGQKYVDLSGIHRFDTSAEFHGGAGNARPHLDALAAQELAQREGGENKRRKLALDAQHDDGVAGFVGRGKAIMATNADGAKQGSYGKVPTHSSGKLDQLCRPLEVVAALRFKLGGLLEDNLKDSGDADVMFCDDMLGKVSRSFAAVIRQLPSGLCLDICVFYLVLRALDTVEDDMEAYKGKEHEKEEELKSFGAKRLTDKNCSITGVGAGDELALVESFGAVSRVFASLPEGSRDVIMDITNQMGAGMAEYVTADLCQGCVDQAAYDRYCHMVAGLVGEGLSRIFVARGAESDAICGQGERVWPFCPDPKTQPANMGLANSMGLFLQKCNIIRDYLEDYVDGRSWWPQTTWKKYAKTNDLGEFARPSAHGAGLCLPMKGPAAKVAGKGVGVQALQCLNELVADSLELVPDCLEYLNRMRTPSIYRFCAIPQVMAMATLAACFDNPRLFTGVVKIRKGLTARLIIGTIDGPDAVAWWFGRLAQDMLARLDSGACVSAEGALGDRLRAACARIERLTRAQAGECEAKRTQKGLAVCGTLTLAAAVAVALAQGRTLGAR</sequence>
<dbReference type="UniPathway" id="UPA00059">
    <property type="reaction ID" value="UER00104"/>
</dbReference>
<dbReference type="GO" id="GO:0050992">
    <property type="term" value="P:dimethylallyl diphosphate biosynthetic process"/>
    <property type="evidence" value="ECO:0007669"/>
    <property type="project" value="UniProtKB-UniPathway"/>
</dbReference>
<dbReference type="InterPro" id="IPR011876">
    <property type="entry name" value="IsopentenylPP_isomerase_typ1"/>
</dbReference>
<gene>
    <name evidence="8" type="ORF">BRAN1462_LOCUS46217</name>
</gene>
<evidence type="ECO:0000256" key="3">
    <source>
        <dbReference type="ARBA" id="ARBA00012057"/>
    </source>
</evidence>
<evidence type="ECO:0000256" key="6">
    <source>
        <dbReference type="ARBA" id="ARBA00023235"/>
    </source>
</evidence>
<dbReference type="AlphaFoldDB" id="A0A7S2M2J8"/>
<dbReference type="CDD" id="cd00683">
    <property type="entry name" value="Trans_IPPS_HH"/>
    <property type="match status" value="1"/>
</dbReference>
<dbReference type="PROSITE" id="PS01044">
    <property type="entry name" value="SQUALEN_PHYTOEN_SYN_1"/>
    <property type="match status" value="1"/>
</dbReference>